<evidence type="ECO:0000313" key="13">
    <source>
        <dbReference type="Proteomes" id="UP000249557"/>
    </source>
</evidence>
<dbReference type="GO" id="GO:0016020">
    <property type="term" value="C:membrane"/>
    <property type="evidence" value="ECO:0007669"/>
    <property type="project" value="UniProtKB-SubCell"/>
</dbReference>
<dbReference type="GO" id="GO:0005524">
    <property type="term" value="F:ATP binding"/>
    <property type="evidence" value="ECO:0007669"/>
    <property type="project" value="UniProtKB-KW"/>
</dbReference>
<dbReference type="PANTHER" id="PTHR43047">
    <property type="entry name" value="TWO-COMPONENT HISTIDINE PROTEIN KINASE"/>
    <property type="match status" value="1"/>
</dbReference>
<feature type="non-terminal residue" evidence="12">
    <location>
        <position position="398"/>
    </location>
</feature>
<evidence type="ECO:0000256" key="6">
    <source>
        <dbReference type="ARBA" id="ARBA00022777"/>
    </source>
</evidence>
<keyword evidence="7" id="KW-0067">ATP-binding</keyword>
<dbReference type="FunFam" id="1.10.287.130:FF:000038">
    <property type="entry name" value="Sensory transduction histidine kinase"/>
    <property type="match status" value="1"/>
</dbReference>
<keyword evidence="6 12" id="KW-0418">Kinase</keyword>
<dbReference type="Gene3D" id="3.30.565.10">
    <property type="entry name" value="Histidine kinase-like ATPase, C-terminal domain"/>
    <property type="match status" value="1"/>
</dbReference>
<evidence type="ECO:0000256" key="3">
    <source>
        <dbReference type="ARBA" id="ARBA00012438"/>
    </source>
</evidence>
<comment type="caution">
    <text evidence="12">The sequence shown here is derived from an EMBL/GenBank/DDBJ whole genome shotgun (WGS) entry which is preliminary data.</text>
</comment>
<feature type="domain" description="Histidine kinase" evidence="10">
    <location>
        <begin position="232"/>
        <end position="398"/>
    </location>
</feature>
<comment type="catalytic activity">
    <reaction evidence="1">
        <text>ATP + protein L-histidine = ADP + protein N-phospho-L-histidine.</text>
        <dbReference type="EC" id="2.7.13.3"/>
    </reaction>
</comment>
<dbReference type="PROSITE" id="PS50112">
    <property type="entry name" value="PAS"/>
    <property type="match status" value="1"/>
</dbReference>
<organism evidence="12 13">
    <name type="scientific">Micavibrio aeruginosavorus</name>
    <dbReference type="NCBI Taxonomy" id="349221"/>
    <lineage>
        <taxon>Bacteria</taxon>
        <taxon>Pseudomonadati</taxon>
        <taxon>Bdellovibrionota</taxon>
        <taxon>Bdellovibrionia</taxon>
        <taxon>Bdellovibrionales</taxon>
        <taxon>Pseudobdellovibrionaceae</taxon>
        <taxon>Micavibrio</taxon>
    </lineage>
</organism>
<dbReference type="SMART" id="SM00091">
    <property type="entry name" value="PAS"/>
    <property type="match status" value="1"/>
</dbReference>
<dbReference type="InterPro" id="IPR035965">
    <property type="entry name" value="PAS-like_dom_sf"/>
</dbReference>
<dbReference type="InterPro" id="IPR036097">
    <property type="entry name" value="HisK_dim/P_sf"/>
</dbReference>
<dbReference type="Gene3D" id="1.10.287.130">
    <property type="match status" value="1"/>
</dbReference>
<keyword evidence="8" id="KW-0902">Two-component regulatory system</keyword>
<protein>
    <recommendedName>
        <fullName evidence="3">histidine kinase</fullName>
        <ecNumber evidence="3">2.7.13.3</ecNumber>
    </recommendedName>
</protein>
<dbReference type="CDD" id="cd00130">
    <property type="entry name" value="PAS"/>
    <property type="match status" value="1"/>
</dbReference>
<evidence type="ECO:0000256" key="5">
    <source>
        <dbReference type="ARBA" id="ARBA00022741"/>
    </source>
</evidence>
<dbReference type="InterPro" id="IPR000014">
    <property type="entry name" value="PAS"/>
</dbReference>
<dbReference type="Proteomes" id="UP000249557">
    <property type="component" value="Unassembled WGS sequence"/>
</dbReference>
<feature type="domain" description="PAS" evidence="11">
    <location>
        <begin position="90"/>
        <end position="160"/>
    </location>
</feature>
<dbReference type="InterPro" id="IPR013767">
    <property type="entry name" value="PAS_fold"/>
</dbReference>
<proteinExistence type="predicted"/>
<evidence type="ECO:0000256" key="7">
    <source>
        <dbReference type="ARBA" id="ARBA00022840"/>
    </source>
</evidence>
<comment type="subcellular location">
    <subcellularLocation>
        <location evidence="2">Membrane</location>
    </subcellularLocation>
</comment>
<reference evidence="12 13" key="1">
    <citation type="submission" date="2017-08" db="EMBL/GenBank/DDBJ databases">
        <title>Infants hospitalized years apart are colonized by the same room-sourced microbial strains.</title>
        <authorList>
            <person name="Brooks B."/>
            <person name="Olm M.R."/>
            <person name="Firek B.A."/>
            <person name="Baker R."/>
            <person name="Thomas B.C."/>
            <person name="Morowitz M.J."/>
            <person name="Banfield J.F."/>
        </authorList>
    </citation>
    <scope>NUCLEOTIDE SEQUENCE [LARGE SCALE GENOMIC DNA]</scope>
    <source>
        <strain evidence="12">S2_018_000_R2_104</strain>
    </source>
</reference>
<dbReference type="GO" id="GO:0000155">
    <property type="term" value="F:phosphorelay sensor kinase activity"/>
    <property type="evidence" value="ECO:0007669"/>
    <property type="project" value="InterPro"/>
</dbReference>
<evidence type="ECO:0000256" key="1">
    <source>
        <dbReference type="ARBA" id="ARBA00000085"/>
    </source>
</evidence>
<gene>
    <name evidence="12" type="ORF">DI626_12195</name>
</gene>
<keyword evidence="4" id="KW-0808">Transferase</keyword>
<dbReference type="InterPro" id="IPR005467">
    <property type="entry name" value="His_kinase_dom"/>
</dbReference>
<dbReference type="SUPFAM" id="SSF47384">
    <property type="entry name" value="Homodimeric domain of signal transducing histidine kinase"/>
    <property type="match status" value="1"/>
</dbReference>
<evidence type="ECO:0000256" key="9">
    <source>
        <dbReference type="ARBA" id="ARBA00023136"/>
    </source>
</evidence>
<dbReference type="InterPro" id="IPR036890">
    <property type="entry name" value="HATPase_C_sf"/>
</dbReference>
<dbReference type="PROSITE" id="PS50109">
    <property type="entry name" value="HIS_KIN"/>
    <property type="match status" value="1"/>
</dbReference>
<dbReference type="CDD" id="cd00082">
    <property type="entry name" value="HisKA"/>
    <property type="match status" value="1"/>
</dbReference>
<dbReference type="Pfam" id="PF00512">
    <property type="entry name" value="HisKA"/>
    <property type="match status" value="1"/>
</dbReference>
<evidence type="ECO:0000259" key="10">
    <source>
        <dbReference type="PROSITE" id="PS50109"/>
    </source>
</evidence>
<keyword evidence="5" id="KW-0547">Nucleotide-binding</keyword>
<dbReference type="Gene3D" id="3.30.450.20">
    <property type="entry name" value="PAS domain"/>
    <property type="match status" value="1"/>
</dbReference>
<dbReference type="Pfam" id="PF00989">
    <property type="entry name" value="PAS"/>
    <property type="match status" value="1"/>
</dbReference>
<sequence length="398" mass="44824">LSEEKVIGRGVDSFLDHENAEHMLHSLNVSFKRKKPVTIQSLPTFPGNAQLPGFWISPVLDNNGEVELLDIIAQPNIADDSALQRERDDALLLLTSIFDVSEVGIIVTDHNRRIVKVNDSFVRIYGWTRNDLIGQDFINILSSDERDMARSNHDEFIRGGIRSSGEMKLERRNGAVANVLYTTATLELSQRRRFQVTTIMDITLRKQMEYSLRIAKEQADSANHAKSAFLANMSHELRTPLNAIIGFSEMMIKETFGPLGHGKYAEYLDDIHMSAKHLLEIINEVLDMSKIEAGKVDLDEQEIDMNGLLESVVRIMANRAFNSGLDVKENIEPNLPVLFADPRLIRQILINLITNAIKYSHKSGVIEVGAKMDKDGSMLLIVEDHGVGIPRDRIREAM</sequence>
<dbReference type="SUPFAM" id="SSF55874">
    <property type="entry name" value="ATPase domain of HSP90 chaperone/DNA topoisomerase II/histidine kinase"/>
    <property type="match status" value="1"/>
</dbReference>
<dbReference type="AlphaFoldDB" id="A0A2W4Z699"/>
<accession>A0A2W4Z699</accession>
<dbReference type="NCBIfam" id="TIGR00229">
    <property type="entry name" value="sensory_box"/>
    <property type="match status" value="1"/>
</dbReference>
<evidence type="ECO:0000259" key="11">
    <source>
        <dbReference type="PROSITE" id="PS50112"/>
    </source>
</evidence>
<name>A0A2W4Z699_9BACT</name>
<dbReference type="EC" id="2.7.13.3" evidence="3"/>
<dbReference type="CDD" id="cd00075">
    <property type="entry name" value="HATPase"/>
    <property type="match status" value="1"/>
</dbReference>
<feature type="non-terminal residue" evidence="12">
    <location>
        <position position="1"/>
    </location>
</feature>
<dbReference type="SMART" id="SM00388">
    <property type="entry name" value="HisKA"/>
    <property type="match status" value="1"/>
</dbReference>
<keyword evidence="9" id="KW-0472">Membrane</keyword>
<evidence type="ECO:0000256" key="8">
    <source>
        <dbReference type="ARBA" id="ARBA00023012"/>
    </source>
</evidence>
<dbReference type="InterPro" id="IPR003661">
    <property type="entry name" value="HisK_dim/P_dom"/>
</dbReference>
<dbReference type="GO" id="GO:0006355">
    <property type="term" value="P:regulation of DNA-templated transcription"/>
    <property type="evidence" value="ECO:0007669"/>
    <property type="project" value="InterPro"/>
</dbReference>
<evidence type="ECO:0000256" key="4">
    <source>
        <dbReference type="ARBA" id="ARBA00022679"/>
    </source>
</evidence>
<dbReference type="Pfam" id="PF02518">
    <property type="entry name" value="HATPase_c"/>
    <property type="match status" value="1"/>
</dbReference>
<evidence type="ECO:0000313" key="12">
    <source>
        <dbReference type="EMBL" id="PZO77823.1"/>
    </source>
</evidence>
<dbReference type="InterPro" id="IPR003594">
    <property type="entry name" value="HATPase_dom"/>
</dbReference>
<dbReference type="SUPFAM" id="SSF55785">
    <property type="entry name" value="PYP-like sensor domain (PAS domain)"/>
    <property type="match status" value="1"/>
</dbReference>
<evidence type="ECO:0000256" key="2">
    <source>
        <dbReference type="ARBA" id="ARBA00004370"/>
    </source>
</evidence>
<dbReference type="EMBL" id="QFNK01000409">
    <property type="protein sequence ID" value="PZO77823.1"/>
    <property type="molecule type" value="Genomic_DNA"/>
</dbReference>